<proteinExistence type="predicted"/>
<feature type="region of interest" description="Disordered" evidence="1">
    <location>
        <begin position="1"/>
        <end position="45"/>
    </location>
</feature>
<reference evidence="2 3" key="1">
    <citation type="submission" date="2022-04" db="EMBL/GenBank/DDBJ databases">
        <title>Streptomyces sp. nov. LCR6-01 isolated from Lichen of Dirinaria sp.</title>
        <authorList>
            <person name="Kanchanasin P."/>
            <person name="Tanasupawat S."/>
            <person name="Phongsopitanun W."/>
        </authorList>
    </citation>
    <scope>NUCLEOTIDE SEQUENCE [LARGE SCALE GENOMIC DNA]</scope>
    <source>
        <strain evidence="2 3">LCR6-01</strain>
    </source>
</reference>
<evidence type="ECO:0000313" key="2">
    <source>
        <dbReference type="EMBL" id="MCK8679492.1"/>
    </source>
</evidence>
<name>A0ABT0IDT7_9ACTN</name>
<accession>A0ABT0IDT7</accession>
<protein>
    <submittedName>
        <fullName evidence="2">Uncharacterized protein</fullName>
    </submittedName>
</protein>
<gene>
    <name evidence="2" type="ORF">M1O15_19250</name>
</gene>
<evidence type="ECO:0000256" key="1">
    <source>
        <dbReference type="SAM" id="MobiDB-lite"/>
    </source>
</evidence>
<dbReference type="RefSeq" id="WP_248635189.1">
    <property type="nucleotide sequence ID" value="NZ_JALPTH010000018.1"/>
</dbReference>
<comment type="caution">
    <text evidence="2">The sequence shown here is derived from an EMBL/GenBank/DDBJ whole genome shotgun (WGS) entry which is preliminary data.</text>
</comment>
<feature type="compositionally biased region" description="Low complexity" evidence="1">
    <location>
        <begin position="130"/>
        <end position="146"/>
    </location>
</feature>
<feature type="compositionally biased region" description="Gly residues" evidence="1">
    <location>
        <begin position="33"/>
        <end position="45"/>
    </location>
</feature>
<sequence>MADAWGLEGEAAGRAEEADQDEKSGESDEGRGSGRAAGGRAGGGAAVLGPRPTYYSHQEILATLAPPVRRRLTWLLAVPLVALLLMVLRPWTYLPDTGDEGSADQGQGAPYDPATEDDDGAGGEEETAPGEETTSTDEPTPTGESTNGTAVAQASEVDRILEESSGYRESVSTAVADATACGPQAGLTEDAADFQAAAVAREGLSTQVEGLAVDLIEQGPEVQRLLKEALDQSAAVDYDFAAWARGLQDGGCLPDTATDAEPYRTAVADSAKASAAKEAFLVVWNPIAESHTLRTWQADQF</sequence>
<dbReference type="EMBL" id="JALPTH010000018">
    <property type="protein sequence ID" value="MCK8679492.1"/>
    <property type="molecule type" value="Genomic_DNA"/>
</dbReference>
<keyword evidence="3" id="KW-1185">Reference proteome</keyword>
<feature type="compositionally biased region" description="Basic and acidic residues" evidence="1">
    <location>
        <begin position="11"/>
        <end position="32"/>
    </location>
</feature>
<organism evidence="2 3">
    <name type="scientific">Streptomyces lichenis</name>
    <dbReference type="NCBI Taxonomy" id="2306967"/>
    <lineage>
        <taxon>Bacteria</taxon>
        <taxon>Bacillati</taxon>
        <taxon>Actinomycetota</taxon>
        <taxon>Actinomycetes</taxon>
        <taxon>Kitasatosporales</taxon>
        <taxon>Streptomycetaceae</taxon>
        <taxon>Streptomyces</taxon>
    </lineage>
</organism>
<evidence type="ECO:0000313" key="3">
    <source>
        <dbReference type="Proteomes" id="UP001522868"/>
    </source>
</evidence>
<feature type="compositionally biased region" description="Acidic residues" evidence="1">
    <location>
        <begin position="114"/>
        <end position="129"/>
    </location>
</feature>
<feature type="region of interest" description="Disordered" evidence="1">
    <location>
        <begin position="98"/>
        <end position="154"/>
    </location>
</feature>
<dbReference type="Proteomes" id="UP001522868">
    <property type="component" value="Unassembled WGS sequence"/>
</dbReference>